<evidence type="ECO:0000313" key="2">
    <source>
        <dbReference type="Proteomes" id="UP000688137"/>
    </source>
</evidence>
<keyword evidence="2" id="KW-1185">Reference proteome</keyword>
<dbReference type="AlphaFoldDB" id="A0A8S1KW17"/>
<comment type="caution">
    <text evidence="1">The sequence shown here is derived from an EMBL/GenBank/DDBJ whole genome shotgun (WGS) entry which is preliminary data.</text>
</comment>
<proteinExistence type="predicted"/>
<dbReference type="OMA" id="CIEVVEF"/>
<organism evidence="1 2">
    <name type="scientific">Paramecium primaurelia</name>
    <dbReference type="NCBI Taxonomy" id="5886"/>
    <lineage>
        <taxon>Eukaryota</taxon>
        <taxon>Sar</taxon>
        <taxon>Alveolata</taxon>
        <taxon>Ciliophora</taxon>
        <taxon>Intramacronucleata</taxon>
        <taxon>Oligohymenophorea</taxon>
        <taxon>Peniculida</taxon>
        <taxon>Parameciidae</taxon>
        <taxon>Paramecium</taxon>
    </lineage>
</organism>
<name>A0A8S1KW17_PARPR</name>
<gene>
    <name evidence="1" type="ORF">PPRIM_AZ9-3.1.T0270303</name>
</gene>
<sequence length="179" mass="20571">MSAQKSKQEYSKSKKVSITKEQNDSGFLIVSPMKELSPIKEKISEEQKCIEVVEFGWQRHKLGGEIRYLEQFYIENPNLQKSDIQRLDLDSCLDEQGKPVYRKTTQALMQNMALKIQSRISMAGEQIYSSIPLQQACLSDYHCFKGDYGKDWKGHQVIKSKTLSGTKRAQTSSKKIIQQ</sequence>
<dbReference type="EMBL" id="CAJJDM010000026">
    <property type="protein sequence ID" value="CAD8058601.1"/>
    <property type="molecule type" value="Genomic_DNA"/>
</dbReference>
<evidence type="ECO:0000313" key="1">
    <source>
        <dbReference type="EMBL" id="CAD8058601.1"/>
    </source>
</evidence>
<accession>A0A8S1KW17</accession>
<protein>
    <submittedName>
        <fullName evidence="1">Uncharacterized protein</fullName>
    </submittedName>
</protein>
<dbReference type="Proteomes" id="UP000688137">
    <property type="component" value="Unassembled WGS sequence"/>
</dbReference>
<reference evidence="1" key="1">
    <citation type="submission" date="2021-01" db="EMBL/GenBank/DDBJ databases">
        <authorList>
            <consortium name="Genoscope - CEA"/>
            <person name="William W."/>
        </authorList>
    </citation>
    <scope>NUCLEOTIDE SEQUENCE</scope>
</reference>